<accession>A0A644XNF6</accession>
<dbReference type="InterPro" id="IPR012902">
    <property type="entry name" value="N_methyl_site"/>
</dbReference>
<evidence type="ECO:0000256" key="1">
    <source>
        <dbReference type="SAM" id="Phobius"/>
    </source>
</evidence>
<dbReference type="Gene3D" id="3.30.700.10">
    <property type="entry name" value="Glycoprotein, Type 4 Pilin"/>
    <property type="match status" value="1"/>
</dbReference>
<reference evidence="2" key="1">
    <citation type="submission" date="2019-08" db="EMBL/GenBank/DDBJ databases">
        <authorList>
            <person name="Kucharzyk K."/>
            <person name="Murdoch R.W."/>
            <person name="Higgins S."/>
            <person name="Loffler F."/>
        </authorList>
    </citation>
    <scope>NUCLEOTIDE SEQUENCE</scope>
</reference>
<organism evidence="2">
    <name type="scientific">bioreactor metagenome</name>
    <dbReference type="NCBI Taxonomy" id="1076179"/>
    <lineage>
        <taxon>unclassified sequences</taxon>
        <taxon>metagenomes</taxon>
        <taxon>ecological metagenomes</taxon>
    </lineage>
</organism>
<keyword evidence="1" id="KW-1133">Transmembrane helix</keyword>
<gene>
    <name evidence="2" type="ORF">SDC9_64066</name>
</gene>
<dbReference type="AlphaFoldDB" id="A0A644XNF6"/>
<sequence>MNKSIKENLKKKKRPGYTLVEMVLVITILGILTSLGFMKFGQVQRNAKEKADYVAASSIATAANLAIQDDAAIDGMKKEPLELTLKDLVDKNYLTKVPKPQSKDAEFTIEIKEDTVIVRVGNEVFYPKEYVEKN</sequence>
<dbReference type="EMBL" id="VSSQ01002840">
    <property type="protein sequence ID" value="MPM17669.1"/>
    <property type="molecule type" value="Genomic_DNA"/>
</dbReference>
<evidence type="ECO:0000313" key="2">
    <source>
        <dbReference type="EMBL" id="MPM17669.1"/>
    </source>
</evidence>
<dbReference type="InterPro" id="IPR045584">
    <property type="entry name" value="Pilin-like"/>
</dbReference>
<dbReference type="Pfam" id="PF07963">
    <property type="entry name" value="N_methyl"/>
    <property type="match status" value="1"/>
</dbReference>
<comment type="caution">
    <text evidence="2">The sequence shown here is derived from an EMBL/GenBank/DDBJ whole genome shotgun (WGS) entry which is preliminary data.</text>
</comment>
<evidence type="ECO:0008006" key="3">
    <source>
        <dbReference type="Google" id="ProtNLM"/>
    </source>
</evidence>
<keyword evidence="1" id="KW-0812">Transmembrane</keyword>
<protein>
    <recommendedName>
        <fullName evidence="3">Type II secretion system protein G</fullName>
    </recommendedName>
</protein>
<proteinExistence type="predicted"/>
<keyword evidence="1" id="KW-0472">Membrane</keyword>
<dbReference type="NCBIfam" id="TIGR02532">
    <property type="entry name" value="IV_pilin_GFxxxE"/>
    <property type="match status" value="1"/>
</dbReference>
<name>A0A644XNF6_9ZZZZ</name>
<dbReference type="SUPFAM" id="SSF54523">
    <property type="entry name" value="Pili subunits"/>
    <property type="match status" value="1"/>
</dbReference>
<feature type="transmembrane region" description="Helical" evidence="1">
    <location>
        <begin position="20"/>
        <end position="38"/>
    </location>
</feature>